<gene>
    <name evidence="2" type="ORF">ACFFIA_42500</name>
</gene>
<dbReference type="Pfam" id="PF15644">
    <property type="entry name" value="Gln_amidase"/>
    <property type="match status" value="1"/>
</dbReference>
<evidence type="ECO:0000313" key="3">
    <source>
        <dbReference type="Proteomes" id="UP001589867"/>
    </source>
</evidence>
<dbReference type="EMBL" id="JBHLUH010000118">
    <property type="protein sequence ID" value="MFC0534277.1"/>
    <property type="molecule type" value="Genomic_DNA"/>
</dbReference>
<dbReference type="Proteomes" id="UP001589867">
    <property type="component" value="Unassembled WGS sequence"/>
</dbReference>
<dbReference type="InterPro" id="IPR028908">
    <property type="entry name" value="Tox-PL_dom"/>
</dbReference>
<feature type="non-terminal residue" evidence="2">
    <location>
        <position position="179"/>
    </location>
</feature>
<keyword evidence="3" id="KW-1185">Reference proteome</keyword>
<evidence type="ECO:0000313" key="2">
    <source>
        <dbReference type="EMBL" id="MFC0534277.1"/>
    </source>
</evidence>
<reference evidence="2 3" key="1">
    <citation type="submission" date="2024-09" db="EMBL/GenBank/DDBJ databases">
        <authorList>
            <person name="Sun Q."/>
            <person name="Mori K."/>
        </authorList>
    </citation>
    <scope>NUCLEOTIDE SEQUENCE [LARGE SCALE GENOMIC DNA]</scope>
    <source>
        <strain evidence="2 3">TBRC 3947</strain>
    </source>
</reference>
<evidence type="ECO:0000259" key="1">
    <source>
        <dbReference type="Pfam" id="PF15644"/>
    </source>
</evidence>
<name>A0ABV6MHR9_9ACTN</name>
<proteinExistence type="predicted"/>
<feature type="domain" description="Tox-PL" evidence="1">
    <location>
        <begin position="57"/>
        <end position="123"/>
    </location>
</feature>
<protein>
    <submittedName>
        <fullName evidence="2">Toxin glutamine deamidase domain-containing protein</fullName>
    </submittedName>
</protein>
<dbReference type="RefSeq" id="WP_377263006.1">
    <property type="nucleotide sequence ID" value="NZ_JBHLUH010000118.1"/>
</dbReference>
<sequence length="179" mass="18640">MREVAAWGRAERLAGRPSLADCLALAQSLVRRLVGVDVVGVASRGAASRDDVDLGRVAESWLGDRSSWGAVRSWDVVEEGLERAGPGSLSVVLLRRPGREVGHVFVAYHGVDGVVRWLDPVRGDGESVFTRADRPDLLEAPAGARVLTVGSDGVVLAPELGGAGVVESGSVALALTDAP</sequence>
<accession>A0ABV6MHR9</accession>
<comment type="caution">
    <text evidence="2">The sequence shown here is derived from an EMBL/GenBank/DDBJ whole genome shotgun (WGS) entry which is preliminary data.</text>
</comment>
<organism evidence="2 3">
    <name type="scientific">Phytohabitans kaempferiae</name>
    <dbReference type="NCBI Taxonomy" id="1620943"/>
    <lineage>
        <taxon>Bacteria</taxon>
        <taxon>Bacillati</taxon>
        <taxon>Actinomycetota</taxon>
        <taxon>Actinomycetes</taxon>
        <taxon>Micromonosporales</taxon>
        <taxon>Micromonosporaceae</taxon>
    </lineage>
</organism>